<keyword evidence="3" id="KW-1185">Reference proteome</keyword>
<dbReference type="PROSITE" id="PS51819">
    <property type="entry name" value="VOC"/>
    <property type="match status" value="1"/>
</dbReference>
<accession>A0A543CRM8</accession>
<evidence type="ECO:0000313" key="2">
    <source>
        <dbReference type="EMBL" id="TQL99749.1"/>
    </source>
</evidence>
<dbReference type="PANTHER" id="PTHR33993:SF14">
    <property type="entry name" value="GB|AAF24581.1"/>
    <property type="match status" value="1"/>
</dbReference>
<dbReference type="InterPro" id="IPR052164">
    <property type="entry name" value="Anthracycline_SecMetBiosynth"/>
</dbReference>
<dbReference type="Pfam" id="PF00903">
    <property type="entry name" value="Glyoxalase"/>
    <property type="match status" value="1"/>
</dbReference>
<dbReference type="AlphaFoldDB" id="A0A543CRM8"/>
<evidence type="ECO:0000313" key="3">
    <source>
        <dbReference type="Proteomes" id="UP000316096"/>
    </source>
</evidence>
<protein>
    <recommendedName>
        <fullName evidence="1">VOC domain-containing protein</fullName>
    </recommendedName>
</protein>
<dbReference type="InterPro" id="IPR029068">
    <property type="entry name" value="Glyas_Bleomycin-R_OHBP_Dase"/>
</dbReference>
<comment type="caution">
    <text evidence="2">The sequence shown here is derived from an EMBL/GenBank/DDBJ whole genome shotgun (WGS) entry which is preliminary data.</text>
</comment>
<proteinExistence type="predicted"/>
<dbReference type="Proteomes" id="UP000316096">
    <property type="component" value="Unassembled WGS sequence"/>
</dbReference>
<gene>
    <name evidence="2" type="ORF">FB559_5447</name>
</gene>
<sequence length="147" mass="15358">MIFRGNTDIGLSPDGGIVGAFHTNPEGRMMNDNSVGWFEVGTDRPEDARSFYGELFGWTFANGPKYSEVTTPGVPHPTGGIADTGGEFPAYAIFYVVVRDVAATLARAESLGGKIVTPPATSPDGLVSARLEDSTGSLFGVFSPPGA</sequence>
<dbReference type="InterPro" id="IPR037523">
    <property type="entry name" value="VOC_core"/>
</dbReference>
<dbReference type="EMBL" id="VFOZ01000001">
    <property type="protein sequence ID" value="TQL99749.1"/>
    <property type="molecule type" value="Genomic_DNA"/>
</dbReference>
<dbReference type="InterPro" id="IPR004360">
    <property type="entry name" value="Glyas_Fos-R_dOase_dom"/>
</dbReference>
<evidence type="ECO:0000259" key="1">
    <source>
        <dbReference type="PROSITE" id="PS51819"/>
    </source>
</evidence>
<name>A0A543CRM8_9ACTN</name>
<dbReference type="CDD" id="cd07247">
    <property type="entry name" value="SgaA_N_like"/>
    <property type="match status" value="1"/>
</dbReference>
<dbReference type="SUPFAM" id="SSF54593">
    <property type="entry name" value="Glyoxalase/Bleomycin resistance protein/Dihydroxybiphenyl dioxygenase"/>
    <property type="match status" value="1"/>
</dbReference>
<organism evidence="2 3">
    <name type="scientific">Actinoallomurus bryophytorum</name>
    <dbReference type="NCBI Taxonomy" id="1490222"/>
    <lineage>
        <taxon>Bacteria</taxon>
        <taxon>Bacillati</taxon>
        <taxon>Actinomycetota</taxon>
        <taxon>Actinomycetes</taxon>
        <taxon>Streptosporangiales</taxon>
        <taxon>Thermomonosporaceae</taxon>
        <taxon>Actinoallomurus</taxon>
    </lineage>
</organism>
<reference evidence="2 3" key="1">
    <citation type="submission" date="2019-06" db="EMBL/GenBank/DDBJ databases">
        <title>Sequencing the genomes of 1000 actinobacteria strains.</title>
        <authorList>
            <person name="Klenk H.-P."/>
        </authorList>
    </citation>
    <scope>NUCLEOTIDE SEQUENCE [LARGE SCALE GENOMIC DNA]</scope>
    <source>
        <strain evidence="2 3">DSM 102200</strain>
    </source>
</reference>
<dbReference type="Gene3D" id="3.10.180.10">
    <property type="entry name" value="2,3-Dihydroxybiphenyl 1,2-Dioxygenase, domain 1"/>
    <property type="match status" value="1"/>
</dbReference>
<feature type="domain" description="VOC" evidence="1">
    <location>
        <begin position="34"/>
        <end position="144"/>
    </location>
</feature>
<dbReference type="PANTHER" id="PTHR33993">
    <property type="entry name" value="GLYOXALASE-RELATED"/>
    <property type="match status" value="1"/>
</dbReference>